<evidence type="ECO:0000256" key="3">
    <source>
        <dbReference type="ARBA" id="ARBA00022475"/>
    </source>
</evidence>
<dbReference type="SUPFAM" id="SSF161098">
    <property type="entry name" value="MetI-like"/>
    <property type="match status" value="1"/>
</dbReference>
<keyword evidence="5 7" id="KW-1133">Transmembrane helix</keyword>
<keyword evidence="4 7" id="KW-0812">Transmembrane</keyword>
<feature type="transmembrane region" description="Helical" evidence="7">
    <location>
        <begin position="43"/>
        <end position="63"/>
    </location>
</feature>
<gene>
    <name evidence="9" type="ORF">FB555_001129</name>
</gene>
<protein>
    <submittedName>
        <fullName evidence="9">Multiple sugar transport system permease protein</fullName>
    </submittedName>
</protein>
<dbReference type="GO" id="GO:0005886">
    <property type="term" value="C:plasma membrane"/>
    <property type="evidence" value="ECO:0007669"/>
    <property type="project" value="UniProtKB-SubCell"/>
</dbReference>
<feature type="transmembrane region" description="Helical" evidence="7">
    <location>
        <begin position="103"/>
        <end position="124"/>
    </location>
</feature>
<evidence type="ECO:0000256" key="2">
    <source>
        <dbReference type="ARBA" id="ARBA00022448"/>
    </source>
</evidence>
<proteinExistence type="inferred from homology"/>
<dbReference type="GO" id="GO:0055085">
    <property type="term" value="P:transmembrane transport"/>
    <property type="evidence" value="ECO:0007669"/>
    <property type="project" value="InterPro"/>
</dbReference>
<evidence type="ECO:0000256" key="6">
    <source>
        <dbReference type="ARBA" id="ARBA00023136"/>
    </source>
</evidence>
<feature type="transmembrane region" description="Helical" evidence="7">
    <location>
        <begin position="208"/>
        <end position="229"/>
    </location>
</feature>
<name>A0A7W3JTL7_9MICO</name>
<dbReference type="PANTHER" id="PTHR32243">
    <property type="entry name" value="MALTOSE TRANSPORT SYSTEM PERMEASE-RELATED"/>
    <property type="match status" value="1"/>
</dbReference>
<dbReference type="EMBL" id="JACGWU010000002">
    <property type="protein sequence ID" value="MBA8829031.1"/>
    <property type="molecule type" value="Genomic_DNA"/>
</dbReference>
<dbReference type="Pfam" id="PF00528">
    <property type="entry name" value="BPD_transp_1"/>
    <property type="match status" value="1"/>
</dbReference>
<keyword evidence="2 7" id="KW-0813">Transport</keyword>
<reference evidence="9 10" key="1">
    <citation type="submission" date="2020-07" db="EMBL/GenBank/DDBJ databases">
        <title>Sequencing the genomes of 1000 actinobacteria strains.</title>
        <authorList>
            <person name="Klenk H.-P."/>
        </authorList>
    </citation>
    <scope>NUCLEOTIDE SEQUENCE [LARGE SCALE GENOMIC DNA]</scope>
    <source>
        <strain evidence="9 10">DSM 23737</strain>
    </source>
</reference>
<dbReference type="InterPro" id="IPR050901">
    <property type="entry name" value="BP-dep_ABC_trans_perm"/>
</dbReference>
<dbReference type="CDD" id="cd06261">
    <property type="entry name" value="TM_PBP2"/>
    <property type="match status" value="1"/>
</dbReference>
<feature type="transmembrane region" description="Helical" evidence="7">
    <location>
        <begin position="75"/>
        <end position="97"/>
    </location>
</feature>
<keyword evidence="9" id="KW-0762">Sugar transport</keyword>
<evidence type="ECO:0000256" key="5">
    <source>
        <dbReference type="ARBA" id="ARBA00022989"/>
    </source>
</evidence>
<comment type="similarity">
    <text evidence="7">Belongs to the binding-protein-dependent transport system permease family.</text>
</comment>
<organism evidence="9 10">
    <name type="scientific">Alpinimonas psychrophila</name>
    <dbReference type="NCBI Taxonomy" id="748908"/>
    <lineage>
        <taxon>Bacteria</taxon>
        <taxon>Bacillati</taxon>
        <taxon>Actinomycetota</taxon>
        <taxon>Actinomycetes</taxon>
        <taxon>Micrococcales</taxon>
        <taxon>Microbacteriaceae</taxon>
        <taxon>Alpinimonas</taxon>
    </lineage>
</organism>
<dbReference type="InterPro" id="IPR035906">
    <property type="entry name" value="MetI-like_sf"/>
</dbReference>
<dbReference type="Proteomes" id="UP000524237">
    <property type="component" value="Unassembled WGS sequence"/>
</dbReference>
<evidence type="ECO:0000313" key="9">
    <source>
        <dbReference type="EMBL" id="MBA8829031.1"/>
    </source>
</evidence>
<keyword evidence="6 7" id="KW-0472">Membrane</keyword>
<dbReference type="PANTHER" id="PTHR32243:SF18">
    <property type="entry name" value="INNER MEMBRANE ABC TRANSPORTER PERMEASE PROTEIN YCJP"/>
    <property type="match status" value="1"/>
</dbReference>
<feature type="transmembrane region" description="Helical" evidence="7">
    <location>
        <begin position="151"/>
        <end position="172"/>
    </location>
</feature>
<keyword evidence="3" id="KW-1003">Cell membrane</keyword>
<dbReference type="Gene3D" id="1.10.3720.10">
    <property type="entry name" value="MetI-like"/>
    <property type="match status" value="1"/>
</dbReference>
<keyword evidence="10" id="KW-1185">Reference proteome</keyword>
<dbReference type="PROSITE" id="PS50928">
    <property type="entry name" value="ABC_TM1"/>
    <property type="match status" value="1"/>
</dbReference>
<evidence type="ECO:0000256" key="4">
    <source>
        <dbReference type="ARBA" id="ARBA00022692"/>
    </source>
</evidence>
<feature type="domain" description="ABC transmembrane type-1" evidence="8">
    <location>
        <begin position="38"/>
        <end position="229"/>
    </location>
</feature>
<evidence type="ECO:0000256" key="7">
    <source>
        <dbReference type="RuleBase" id="RU363032"/>
    </source>
</evidence>
<evidence type="ECO:0000256" key="1">
    <source>
        <dbReference type="ARBA" id="ARBA00004651"/>
    </source>
</evidence>
<dbReference type="AlphaFoldDB" id="A0A7W3JTL7"/>
<evidence type="ECO:0000313" key="10">
    <source>
        <dbReference type="Proteomes" id="UP000524237"/>
    </source>
</evidence>
<comment type="subcellular location">
    <subcellularLocation>
        <location evidence="1 7">Cell membrane</location>
        <topology evidence="1 7">Multi-pass membrane protein</topology>
    </subcellularLocation>
</comment>
<accession>A0A7W3JTL7</accession>
<evidence type="ECO:0000259" key="8">
    <source>
        <dbReference type="PROSITE" id="PS50928"/>
    </source>
</evidence>
<sequence length="244" mass="26457">MLATDSELYQSGQSFWAHLERFGTIPFLLNDVPIFKWLTNSSIIAFGSTFLSLLLALLGAYALSRFRFHGKGLAGFLLFSTQMLPEAFLVVPLFALFGSLGLLNGLLGLVIANTTFTMPVALFIMKSAIDKIPYEIEESARIDGCPRYGQLSMIVLPLILPSVAAAAVISFFDGWNEFLFANTFISDSEIWPASVGLASFIGQYSTPLGSVMTAAFLFTLPAVIFFLIVQRQIVSGLTAGAVKG</sequence>
<comment type="caution">
    <text evidence="9">The sequence shown here is derived from an EMBL/GenBank/DDBJ whole genome shotgun (WGS) entry which is preliminary data.</text>
</comment>
<dbReference type="InterPro" id="IPR000515">
    <property type="entry name" value="MetI-like"/>
</dbReference>